<comment type="caution">
    <text evidence="4">The sequence shown here is derived from an EMBL/GenBank/DDBJ whole genome shotgun (WGS) entry which is preliminary data.</text>
</comment>
<feature type="signal peptide" evidence="3">
    <location>
        <begin position="1"/>
        <end position="25"/>
    </location>
</feature>
<dbReference type="AlphaFoldDB" id="A0ABD3PRE2"/>
<dbReference type="EMBL" id="JALLAZ020000628">
    <property type="protein sequence ID" value="KAL3790629.1"/>
    <property type="molecule type" value="Genomic_DNA"/>
</dbReference>
<dbReference type="Proteomes" id="UP001530315">
    <property type="component" value="Unassembled WGS sequence"/>
</dbReference>
<evidence type="ECO:0000256" key="2">
    <source>
        <dbReference type="SAM" id="Phobius"/>
    </source>
</evidence>
<reference evidence="4 5" key="1">
    <citation type="submission" date="2024-10" db="EMBL/GenBank/DDBJ databases">
        <title>Updated reference genomes for cyclostephanoid diatoms.</title>
        <authorList>
            <person name="Roberts W.R."/>
            <person name="Alverson A.J."/>
        </authorList>
    </citation>
    <scope>NUCLEOTIDE SEQUENCE [LARGE SCALE GENOMIC DNA]</scope>
    <source>
        <strain evidence="4 5">AJA276-08</strain>
    </source>
</reference>
<proteinExistence type="predicted"/>
<organism evidence="4 5">
    <name type="scientific">Stephanodiscus triporus</name>
    <dbReference type="NCBI Taxonomy" id="2934178"/>
    <lineage>
        <taxon>Eukaryota</taxon>
        <taxon>Sar</taxon>
        <taxon>Stramenopiles</taxon>
        <taxon>Ochrophyta</taxon>
        <taxon>Bacillariophyta</taxon>
        <taxon>Coscinodiscophyceae</taxon>
        <taxon>Thalassiosirophycidae</taxon>
        <taxon>Stephanodiscales</taxon>
        <taxon>Stephanodiscaceae</taxon>
        <taxon>Stephanodiscus</taxon>
    </lineage>
</organism>
<protein>
    <submittedName>
        <fullName evidence="4">Uncharacterized protein</fullName>
    </submittedName>
</protein>
<keyword evidence="5" id="KW-1185">Reference proteome</keyword>
<keyword evidence="2" id="KW-0812">Transmembrane</keyword>
<feature type="chain" id="PRO_5044784672" evidence="3">
    <location>
        <begin position="26"/>
        <end position="278"/>
    </location>
</feature>
<feature type="transmembrane region" description="Helical" evidence="2">
    <location>
        <begin position="247"/>
        <end position="269"/>
    </location>
</feature>
<accession>A0ABD3PRE2</accession>
<evidence type="ECO:0000313" key="5">
    <source>
        <dbReference type="Proteomes" id="UP001530315"/>
    </source>
</evidence>
<gene>
    <name evidence="4" type="ORF">ACHAW5_004196</name>
</gene>
<evidence type="ECO:0000256" key="3">
    <source>
        <dbReference type="SAM" id="SignalP"/>
    </source>
</evidence>
<name>A0ABD3PRE2_9STRA</name>
<sequence>MATHQIAFRRAILIALALLSSSTDAFLPPSSTKVGSKSTTTLSAFPPEFILGSPDSEALSPLVEEARGKFWFYFLAGSGAGGIGAAQLPAVFRDASEARALSAAKRTGSSSSSSSSSSSTTRGGGDATATLDAGPFVRLYYDSEISARDLSEAIGRAPPAEYISGRSTSKNFMASRGYIERSDFVKEMVAKKCDPLASYVLFDAISSGKGGVVSPVVYDDKLRTYRDGSSAPGVVASSFAGDLNGFLAVKLGAFVGLVICLLVDFGLVAKNGIQGFLL</sequence>
<evidence type="ECO:0000313" key="4">
    <source>
        <dbReference type="EMBL" id="KAL3790629.1"/>
    </source>
</evidence>
<keyword evidence="2" id="KW-0472">Membrane</keyword>
<keyword evidence="3" id="KW-0732">Signal</keyword>
<evidence type="ECO:0000256" key="1">
    <source>
        <dbReference type="SAM" id="MobiDB-lite"/>
    </source>
</evidence>
<keyword evidence="2" id="KW-1133">Transmembrane helix</keyword>
<feature type="region of interest" description="Disordered" evidence="1">
    <location>
        <begin position="103"/>
        <end position="129"/>
    </location>
</feature>